<proteinExistence type="evidence at transcript level"/>
<sequence length="72" mass="8551">MEPPPVNLLQRLQKAMLLSQLKMFHQLLHLLKLLLVVNPRKSNLAFMVKQSLMKKELFEHMFLANLAIYIMY</sequence>
<dbReference type="AlphaFoldDB" id="A9P838"/>
<organism evidence="1">
    <name type="scientific">Populus trichocarpa</name>
    <name type="common">Western balsam poplar</name>
    <name type="synonym">Populus balsamifera subsp. trichocarpa</name>
    <dbReference type="NCBI Taxonomy" id="3694"/>
    <lineage>
        <taxon>Eukaryota</taxon>
        <taxon>Viridiplantae</taxon>
        <taxon>Streptophyta</taxon>
        <taxon>Embryophyta</taxon>
        <taxon>Tracheophyta</taxon>
        <taxon>Spermatophyta</taxon>
        <taxon>Magnoliopsida</taxon>
        <taxon>eudicotyledons</taxon>
        <taxon>Gunneridae</taxon>
        <taxon>Pentapetalae</taxon>
        <taxon>rosids</taxon>
        <taxon>fabids</taxon>
        <taxon>Malpighiales</taxon>
        <taxon>Salicaceae</taxon>
        <taxon>Saliceae</taxon>
        <taxon>Populus</taxon>
    </lineage>
</organism>
<accession>A9P838</accession>
<evidence type="ECO:0000313" key="1">
    <source>
        <dbReference type="EMBL" id="ABK92541.1"/>
    </source>
</evidence>
<name>A9P838_POPTR</name>
<reference evidence="1" key="1">
    <citation type="journal article" date="2008" name="BMC Genomics">
        <title>Analysis of 4,664 high-quality sequence-finished poplar full-length cDNA clones and their utility for the discovery of genes responding to insect feeding.</title>
        <authorList>
            <person name="Ralph S.G."/>
            <person name="Chun H.J."/>
            <person name="Cooper D."/>
            <person name="Kirkpatrick R."/>
            <person name="Kolosova N."/>
            <person name="Gunter L."/>
            <person name="Tuskan G.A."/>
            <person name="Douglas C.J."/>
            <person name="Holt R.A."/>
            <person name="Jones S.J."/>
            <person name="Marra M.A."/>
            <person name="Bohlmann J."/>
        </authorList>
    </citation>
    <scope>NUCLEOTIDE SEQUENCE</scope>
    <source>
        <tissue evidence="1">Outer xylem</tissue>
    </source>
</reference>
<protein>
    <submittedName>
        <fullName evidence="1">Uncharacterized protein</fullName>
    </submittedName>
</protein>
<dbReference type="EMBL" id="EF144281">
    <property type="protein sequence ID" value="ABK92541.1"/>
    <property type="molecule type" value="mRNA"/>
</dbReference>